<feature type="compositionally biased region" description="Basic and acidic residues" evidence="1">
    <location>
        <begin position="95"/>
        <end position="104"/>
    </location>
</feature>
<dbReference type="EMBL" id="CP075865">
    <property type="protein sequence ID" value="QYS96233.1"/>
    <property type="molecule type" value="Genomic_DNA"/>
</dbReference>
<proteinExistence type="predicted"/>
<name>A0A8G0L5M2_9HYPO</name>
<evidence type="ECO:0000256" key="1">
    <source>
        <dbReference type="SAM" id="MobiDB-lite"/>
    </source>
</evidence>
<protein>
    <submittedName>
        <fullName evidence="2">Uncharacterized protein</fullName>
    </submittedName>
</protein>
<organism evidence="2 3">
    <name type="scientific">Trichoderma simmonsii</name>
    <dbReference type="NCBI Taxonomy" id="1491479"/>
    <lineage>
        <taxon>Eukaryota</taxon>
        <taxon>Fungi</taxon>
        <taxon>Dikarya</taxon>
        <taxon>Ascomycota</taxon>
        <taxon>Pezizomycotina</taxon>
        <taxon>Sordariomycetes</taxon>
        <taxon>Hypocreomycetidae</taxon>
        <taxon>Hypocreales</taxon>
        <taxon>Hypocreaceae</taxon>
        <taxon>Trichoderma</taxon>
    </lineage>
</organism>
<sequence length="266" mass="29293">MSALAPNFCPISERSAPTHSQCPKVVFARCGIRSYFSFPPKKKKKRSPKKSHQLMRSLVTVDSCASWERVGVEYQQTQLLRHYPVTHVGELPLSDGDKPKDPLSARRHSTGRVSVGDSILATVPFPRARVLASLGCSYLLSPLTVFLVSRFKTPKDPLTTPIVCLEHEQQETPTREKKRKFSSSTPARTIDYLSVASRYHRFLHCQAKIPSSPSVLADIALSPNRLSHAQLPIAGLVSGATCYADLTSFSGRIVRVIPVLESSGSP</sequence>
<keyword evidence="3" id="KW-1185">Reference proteome</keyword>
<dbReference type="AlphaFoldDB" id="A0A8G0L5M2"/>
<dbReference type="Proteomes" id="UP000826661">
    <property type="component" value="Chromosome II"/>
</dbReference>
<gene>
    <name evidence="2" type="ORF">H0G86_003492</name>
</gene>
<reference evidence="2 3" key="1">
    <citation type="journal article" date="2021" name="BMC Genomics">
        <title>Telomere-to-telomere genome assembly of asparaginase-producing Trichoderma simmonsii.</title>
        <authorList>
            <person name="Chung D."/>
            <person name="Kwon Y.M."/>
            <person name="Yang Y."/>
        </authorList>
    </citation>
    <scope>NUCLEOTIDE SEQUENCE [LARGE SCALE GENOMIC DNA]</scope>
    <source>
        <strain evidence="2 3">GH-Sj1</strain>
    </source>
</reference>
<evidence type="ECO:0000313" key="2">
    <source>
        <dbReference type="EMBL" id="QYS96233.1"/>
    </source>
</evidence>
<feature type="region of interest" description="Disordered" evidence="1">
    <location>
        <begin position="90"/>
        <end position="109"/>
    </location>
</feature>
<evidence type="ECO:0000313" key="3">
    <source>
        <dbReference type="Proteomes" id="UP000826661"/>
    </source>
</evidence>
<accession>A0A8G0L5M2</accession>